<dbReference type="OrthoDB" id="836882at2"/>
<dbReference type="InterPro" id="IPR001647">
    <property type="entry name" value="HTH_TetR"/>
</dbReference>
<dbReference type="Gene3D" id="1.10.357.10">
    <property type="entry name" value="Tetracycline Repressor, domain 2"/>
    <property type="match status" value="1"/>
</dbReference>
<comment type="caution">
    <text evidence="4">The sequence shown here is derived from an EMBL/GenBank/DDBJ whole genome shotgun (WGS) entry which is preliminary data.</text>
</comment>
<evidence type="ECO:0000256" key="1">
    <source>
        <dbReference type="ARBA" id="ARBA00023125"/>
    </source>
</evidence>
<dbReference type="InterPro" id="IPR009057">
    <property type="entry name" value="Homeodomain-like_sf"/>
</dbReference>
<dbReference type="SUPFAM" id="SSF46689">
    <property type="entry name" value="Homeodomain-like"/>
    <property type="match status" value="1"/>
</dbReference>
<evidence type="ECO:0000313" key="5">
    <source>
        <dbReference type="Proteomes" id="UP000325105"/>
    </source>
</evidence>
<protein>
    <submittedName>
        <fullName evidence="4">AcrR family transcriptional regulator</fullName>
    </submittedName>
</protein>
<feature type="DNA-binding region" description="H-T-H motif" evidence="2">
    <location>
        <begin position="40"/>
        <end position="59"/>
    </location>
</feature>
<name>A0A5S5D8K6_9SPHI</name>
<dbReference type="AlphaFoldDB" id="A0A5S5D8K6"/>
<gene>
    <name evidence="4" type="ORF">BC792_11629</name>
</gene>
<organism evidence="4 5">
    <name type="scientific">Sphingobacterium allocomposti</name>
    <dbReference type="NCBI Taxonomy" id="415956"/>
    <lineage>
        <taxon>Bacteria</taxon>
        <taxon>Pseudomonadati</taxon>
        <taxon>Bacteroidota</taxon>
        <taxon>Sphingobacteriia</taxon>
        <taxon>Sphingobacteriales</taxon>
        <taxon>Sphingobacteriaceae</taxon>
        <taxon>Sphingobacterium</taxon>
    </lineage>
</organism>
<accession>A0A5S5D8K6</accession>
<proteinExistence type="predicted"/>
<dbReference type="GO" id="GO:0003677">
    <property type="term" value="F:DNA binding"/>
    <property type="evidence" value="ECO:0007669"/>
    <property type="project" value="UniProtKB-UniRule"/>
</dbReference>
<evidence type="ECO:0000256" key="2">
    <source>
        <dbReference type="PROSITE-ProRule" id="PRU00335"/>
    </source>
</evidence>
<reference evidence="4 5" key="1">
    <citation type="submission" date="2019-07" db="EMBL/GenBank/DDBJ databases">
        <title>Genomic Encyclopedia of Archaeal and Bacterial Type Strains, Phase II (KMG-II): from individual species to whole genera.</title>
        <authorList>
            <person name="Goeker M."/>
        </authorList>
    </citation>
    <scope>NUCLEOTIDE SEQUENCE [LARGE SCALE GENOMIC DNA]</scope>
    <source>
        <strain evidence="4 5">DSM 18850</strain>
    </source>
</reference>
<feature type="domain" description="HTH tetR-type" evidence="3">
    <location>
        <begin position="17"/>
        <end position="77"/>
    </location>
</feature>
<keyword evidence="5" id="KW-1185">Reference proteome</keyword>
<dbReference type="PROSITE" id="PS50977">
    <property type="entry name" value="HTH_TETR_2"/>
    <property type="match status" value="1"/>
</dbReference>
<evidence type="ECO:0000259" key="3">
    <source>
        <dbReference type="PROSITE" id="PS50977"/>
    </source>
</evidence>
<evidence type="ECO:0000313" key="4">
    <source>
        <dbReference type="EMBL" id="TYP92427.1"/>
    </source>
</evidence>
<dbReference type="RefSeq" id="WP_148909259.1">
    <property type="nucleotide sequence ID" value="NZ_VNHX01000016.1"/>
</dbReference>
<sequence>MEKKVRKQVDGKFRNKERTKKELIQSIGKVLAERSYAGLNITSVSQAVGKNPKLIYEYFGTLDGLVQEYISQKLAASYPSLELADRMVANPDYVTDEDLVELVVMRQQDISADRELQALIHWNLVLSESRVRGTQAKIARLLATLVSRFRDLPVPPKHFSREMLEIISSGVIFLSVHAHTNGQSLFGAATDAANGQQRITNAVYRLLASAL</sequence>
<dbReference type="EMBL" id="VNHX01000016">
    <property type="protein sequence ID" value="TYP92427.1"/>
    <property type="molecule type" value="Genomic_DNA"/>
</dbReference>
<dbReference type="Proteomes" id="UP000325105">
    <property type="component" value="Unassembled WGS sequence"/>
</dbReference>
<keyword evidence="1 2" id="KW-0238">DNA-binding</keyword>